<evidence type="ECO:0000313" key="3">
    <source>
        <dbReference type="EMBL" id="PNW84663.1"/>
    </source>
</evidence>
<feature type="compositionally biased region" description="Low complexity" evidence="1">
    <location>
        <begin position="256"/>
        <end position="273"/>
    </location>
</feature>
<feature type="compositionally biased region" description="Low complexity" evidence="1">
    <location>
        <begin position="212"/>
        <end position="227"/>
    </location>
</feature>
<accession>A0A2K3DVV3</accession>
<organism evidence="3 4">
    <name type="scientific">Chlamydomonas reinhardtii</name>
    <name type="common">Chlamydomonas smithii</name>
    <dbReference type="NCBI Taxonomy" id="3055"/>
    <lineage>
        <taxon>Eukaryota</taxon>
        <taxon>Viridiplantae</taxon>
        <taxon>Chlorophyta</taxon>
        <taxon>core chlorophytes</taxon>
        <taxon>Chlorophyceae</taxon>
        <taxon>CS clade</taxon>
        <taxon>Chlamydomonadales</taxon>
        <taxon>Chlamydomonadaceae</taxon>
        <taxon>Chlamydomonas</taxon>
    </lineage>
</organism>
<dbReference type="ExpressionAtlas" id="A0A2K3DVV3">
    <property type="expression patterns" value="differential"/>
</dbReference>
<dbReference type="GeneID" id="5723100"/>
<feature type="compositionally biased region" description="Basic residues" evidence="1">
    <location>
        <begin position="334"/>
        <end position="346"/>
    </location>
</feature>
<dbReference type="InterPro" id="IPR036361">
    <property type="entry name" value="SAP_dom_sf"/>
</dbReference>
<proteinExistence type="predicted"/>
<feature type="compositionally biased region" description="Low complexity" evidence="1">
    <location>
        <begin position="361"/>
        <end position="370"/>
    </location>
</feature>
<feature type="domain" description="SAP" evidence="2">
    <location>
        <begin position="88"/>
        <end position="122"/>
    </location>
</feature>
<dbReference type="SUPFAM" id="SSF68906">
    <property type="entry name" value="SAP domain"/>
    <property type="match status" value="1"/>
</dbReference>
<dbReference type="Gramene" id="PNW84663">
    <property type="protein sequence ID" value="PNW84663"/>
    <property type="gene ID" value="CHLRE_03g153600v5"/>
</dbReference>
<dbReference type="InParanoid" id="A0A2K3DVV3"/>
<reference evidence="3 4" key="1">
    <citation type="journal article" date="2007" name="Science">
        <title>The Chlamydomonas genome reveals the evolution of key animal and plant functions.</title>
        <authorList>
            <person name="Merchant S.S."/>
            <person name="Prochnik S.E."/>
            <person name="Vallon O."/>
            <person name="Harris E.H."/>
            <person name="Karpowicz S.J."/>
            <person name="Witman G.B."/>
            <person name="Terry A."/>
            <person name="Salamov A."/>
            <person name="Fritz-Laylin L.K."/>
            <person name="Marechal-Drouard L."/>
            <person name="Marshall W.F."/>
            <person name="Qu L.H."/>
            <person name="Nelson D.R."/>
            <person name="Sanderfoot A.A."/>
            <person name="Spalding M.H."/>
            <person name="Kapitonov V.V."/>
            <person name="Ren Q."/>
            <person name="Ferris P."/>
            <person name="Lindquist E."/>
            <person name="Shapiro H."/>
            <person name="Lucas S.M."/>
            <person name="Grimwood J."/>
            <person name="Schmutz J."/>
            <person name="Cardol P."/>
            <person name="Cerutti H."/>
            <person name="Chanfreau G."/>
            <person name="Chen C.L."/>
            <person name="Cognat V."/>
            <person name="Croft M.T."/>
            <person name="Dent R."/>
            <person name="Dutcher S."/>
            <person name="Fernandez E."/>
            <person name="Fukuzawa H."/>
            <person name="Gonzalez-Ballester D."/>
            <person name="Gonzalez-Halphen D."/>
            <person name="Hallmann A."/>
            <person name="Hanikenne M."/>
            <person name="Hippler M."/>
            <person name="Inwood W."/>
            <person name="Jabbari K."/>
            <person name="Kalanon M."/>
            <person name="Kuras R."/>
            <person name="Lefebvre P.A."/>
            <person name="Lemaire S.D."/>
            <person name="Lobanov A.V."/>
            <person name="Lohr M."/>
            <person name="Manuell A."/>
            <person name="Meier I."/>
            <person name="Mets L."/>
            <person name="Mittag M."/>
            <person name="Mittelmeier T."/>
            <person name="Moroney J.V."/>
            <person name="Moseley J."/>
            <person name="Napoli C."/>
            <person name="Nedelcu A.M."/>
            <person name="Niyogi K."/>
            <person name="Novoselov S.V."/>
            <person name="Paulsen I.T."/>
            <person name="Pazour G."/>
            <person name="Purton S."/>
            <person name="Ral J.P."/>
            <person name="Riano-Pachon D.M."/>
            <person name="Riekhof W."/>
            <person name="Rymarquis L."/>
            <person name="Schroda M."/>
            <person name="Stern D."/>
            <person name="Umen J."/>
            <person name="Willows R."/>
            <person name="Wilson N."/>
            <person name="Zimmer S.L."/>
            <person name="Allmer J."/>
            <person name="Balk J."/>
            <person name="Bisova K."/>
            <person name="Chen C.J."/>
            <person name="Elias M."/>
            <person name="Gendler K."/>
            <person name="Hauser C."/>
            <person name="Lamb M.R."/>
            <person name="Ledford H."/>
            <person name="Long J.C."/>
            <person name="Minagawa J."/>
            <person name="Page M.D."/>
            <person name="Pan J."/>
            <person name="Pootakham W."/>
            <person name="Roje S."/>
            <person name="Rose A."/>
            <person name="Stahlberg E."/>
            <person name="Terauchi A.M."/>
            <person name="Yang P."/>
            <person name="Ball S."/>
            <person name="Bowler C."/>
            <person name="Dieckmann C.L."/>
            <person name="Gladyshev V.N."/>
            <person name="Green P."/>
            <person name="Jorgensen R."/>
            <person name="Mayfield S."/>
            <person name="Mueller-Roeber B."/>
            <person name="Rajamani S."/>
            <person name="Sayre R.T."/>
            <person name="Brokstein P."/>
            <person name="Dubchak I."/>
            <person name="Goodstein D."/>
            <person name="Hornick L."/>
            <person name="Huang Y.W."/>
            <person name="Jhaveri J."/>
            <person name="Luo Y."/>
            <person name="Martinez D."/>
            <person name="Ngau W.C."/>
            <person name="Otillar B."/>
            <person name="Poliakov A."/>
            <person name="Porter A."/>
            <person name="Szajkowski L."/>
            <person name="Werner G."/>
            <person name="Zhou K."/>
            <person name="Grigoriev I.V."/>
            <person name="Rokhsar D.S."/>
            <person name="Grossman A.R."/>
        </authorList>
    </citation>
    <scope>NUCLEOTIDE SEQUENCE [LARGE SCALE GENOMIC DNA]</scope>
    <source>
        <strain evidence="4">CC-503</strain>
    </source>
</reference>
<dbReference type="KEGG" id="cre:CHLRE_03g153600v5"/>
<feature type="region of interest" description="Disordered" evidence="1">
    <location>
        <begin position="183"/>
        <end position="370"/>
    </location>
</feature>
<keyword evidence="4" id="KW-1185">Reference proteome</keyword>
<dbReference type="AlphaFoldDB" id="A0A2K3DVV3"/>
<feature type="compositionally biased region" description="Acidic residues" evidence="1">
    <location>
        <begin position="296"/>
        <end position="313"/>
    </location>
</feature>
<evidence type="ECO:0000259" key="2">
    <source>
        <dbReference type="PROSITE" id="PS50800"/>
    </source>
</evidence>
<protein>
    <recommendedName>
        <fullName evidence="2">SAP domain-containing protein</fullName>
    </recommendedName>
</protein>
<dbReference type="Proteomes" id="UP000006906">
    <property type="component" value="Chromosome 3"/>
</dbReference>
<evidence type="ECO:0000313" key="4">
    <source>
        <dbReference type="Proteomes" id="UP000006906"/>
    </source>
</evidence>
<evidence type="ECO:0000256" key="1">
    <source>
        <dbReference type="SAM" id="MobiDB-lite"/>
    </source>
</evidence>
<dbReference type="OrthoDB" id="546588at2759"/>
<dbReference type="PROSITE" id="PS50800">
    <property type="entry name" value="SAP"/>
    <property type="match status" value="1"/>
</dbReference>
<sequence length="685" mass="71116">MSAAGKAENTEAAAAAEPGPPVSWDLGVDITVAIANLITEENSPFFDEADIASVAASCMCVGHPTFTSIAEILYQFLSPRFGDDPGVSEGSSVGELKAVLKSWGRPCTGKKSELWSRILDEVEGDSPAGTSSFAASAAAAAAAATARSAAARRSAAAAAAAAGPSTSNAAAITAAPTKAGRKRAADAATVPAAKQAKAAGDGGGGKARKASGKASGKASAAATARTAAEARRRPVRRRRCTAAVVAAADVEDSDADTSASGEDGAAAAGASSDSDADVEVTMHRGGDNSGGGGSDSEAEEEEEAESSSDDDYEGVGGRARSRRRGGGGGGGRGSRGKVTSKGKGGKSKGPASGGRGGGSDSGAVAATEARGREGAAAAELAKAEAAEAAAPQCRCPIARGPKRRIIELQNARVTKSRAKEVYGLYQSLLQELPTRLTQLQAFGGFRAETYALKDVKRLAVKKYTSYREFFASQQKSKQASREFSERYTNAKSQRQNMVKDILMRRGVAADAAEAAVNHVWHLDFFTAGVQYGAEAPVAMEPEWLRLNSEAAADEAHTYIFHVQHTNFRSHLANLRATHTYARSGSKYRQDVALEKRAFAMALQEWVAGRRLEDLVADARLPPHMRPAAEQALRAVADGSAAAERERLREAVARRLAAAGGGGGGGVMQEYMGMMPYDEYDDDFEE</sequence>
<name>A0A2K3DVV3_CHLRE</name>
<feature type="compositionally biased region" description="Gly residues" evidence="1">
    <location>
        <begin position="351"/>
        <end position="360"/>
    </location>
</feature>
<gene>
    <name evidence="3" type="ORF">CHLRE_03g153600v5</name>
</gene>
<dbReference type="EMBL" id="CM008964">
    <property type="protein sequence ID" value="PNW84663.1"/>
    <property type="molecule type" value="Genomic_DNA"/>
</dbReference>
<dbReference type="InterPro" id="IPR003034">
    <property type="entry name" value="SAP_dom"/>
</dbReference>
<dbReference type="RefSeq" id="XP_042925683.1">
    <property type="nucleotide sequence ID" value="XM_043060554.1"/>
</dbReference>
<feature type="compositionally biased region" description="Low complexity" evidence="1">
    <location>
        <begin position="186"/>
        <end position="199"/>
    </location>
</feature>